<evidence type="ECO:0000256" key="4">
    <source>
        <dbReference type="ARBA" id="ARBA00023012"/>
    </source>
</evidence>
<evidence type="ECO:0000313" key="11">
    <source>
        <dbReference type="EMBL" id="MBB3111510.1"/>
    </source>
</evidence>
<evidence type="ECO:0000256" key="8">
    <source>
        <dbReference type="PROSITE-ProRule" id="PRU00169"/>
    </source>
</evidence>
<dbReference type="PROSITE" id="PS50110">
    <property type="entry name" value="RESPONSE_REGULATORY"/>
    <property type="match status" value="1"/>
</dbReference>
<dbReference type="InterPro" id="IPR009057">
    <property type="entry name" value="Homeodomain-like_sf"/>
</dbReference>
<keyword evidence="2" id="KW-0963">Cytoplasm</keyword>
<proteinExistence type="predicted"/>
<comment type="subcellular location">
    <subcellularLocation>
        <location evidence="1">Cytoplasm</location>
    </subcellularLocation>
</comment>
<dbReference type="GO" id="GO:0005737">
    <property type="term" value="C:cytoplasm"/>
    <property type="evidence" value="ECO:0007669"/>
    <property type="project" value="UniProtKB-SubCell"/>
</dbReference>
<name>A0A7W5AZ89_9BACL</name>
<keyword evidence="7" id="KW-0804">Transcription</keyword>
<evidence type="ECO:0000259" key="10">
    <source>
        <dbReference type="PROSITE" id="PS50110"/>
    </source>
</evidence>
<gene>
    <name evidence="11" type="ORF">FHS18_003578</name>
</gene>
<dbReference type="PROSITE" id="PS01124">
    <property type="entry name" value="HTH_ARAC_FAMILY_2"/>
    <property type="match status" value="1"/>
</dbReference>
<reference evidence="11 12" key="1">
    <citation type="submission" date="2020-08" db="EMBL/GenBank/DDBJ databases">
        <title>Genomic Encyclopedia of Type Strains, Phase III (KMG-III): the genomes of soil and plant-associated and newly described type strains.</title>
        <authorList>
            <person name="Whitman W."/>
        </authorList>
    </citation>
    <scope>NUCLEOTIDE SEQUENCE [LARGE SCALE GENOMIC DNA]</scope>
    <source>
        <strain evidence="11 12">CECT 5862</strain>
    </source>
</reference>
<keyword evidence="4" id="KW-0902">Two-component regulatory system</keyword>
<dbReference type="EMBL" id="JACHXK010000007">
    <property type="protein sequence ID" value="MBB3111510.1"/>
    <property type="molecule type" value="Genomic_DNA"/>
</dbReference>
<evidence type="ECO:0000259" key="9">
    <source>
        <dbReference type="PROSITE" id="PS01124"/>
    </source>
</evidence>
<dbReference type="GO" id="GO:0000160">
    <property type="term" value="P:phosphorelay signal transduction system"/>
    <property type="evidence" value="ECO:0007669"/>
    <property type="project" value="UniProtKB-KW"/>
</dbReference>
<dbReference type="PROSITE" id="PS00041">
    <property type="entry name" value="HTH_ARAC_FAMILY_1"/>
    <property type="match status" value="1"/>
</dbReference>
<dbReference type="SMART" id="SM00448">
    <property type="entry name" value="REC"/>
    <property type="match status" value="1"/>
</dbReference>
<evidence type="ECO:0000256" key="2">
    <source>
        <dbReference type="ARBA" id="ARBA00022490"/>
    </source>
</evidence>
<evidence type="ECO:0000313" key="12">
    <source>
        <dbReference type="Proteomes" id="UP000570361"/>
    </source>
</evidence>
<keyword evidence="3 8" id="KW-0597">Phosphoprotein</keyword>
<evidence type="ECO:0000256" key="5">
    <source>
        <dbReference type="ARBA" id="ARBA00023015"/>
    </source>
</evidence>
<dbReference type="InterPro" id="IPR020449">
    <property type="entry name" value="Tscrpt_reg_AraC-type_HTH"/>
</dbReference>
<dbReference type="PANTHER" id="PTHR42713:SF3">
    <property type="entry name" value="TRANSCRIPTIONAL REGULATORY PROTEIN HPTR"/>
    <property type="match status" value="1"/>
</dbReference>
<dbReference type="PRINTS" id="PR00032">
    <property type="entry name" value="HTHARAC"/>
</dbReference>
<dbReference type="Pfam" id="PF00072">
    <property type="entry name" value="Response_reg"/>
    <property type="match status" value="1"/>
</dbReference>
<feature type="domain" description="Response regulatory" evidence="10">
    <location>
        <begin position="7"/>
        <end position="124"/>
    </location>
</feature>
<dbReference type="GO" id="GO:0043565">
    <property type="term" value="F:sequence-specific DNA binding"/>
    <property type="evidence" value="ECO:0007669"/>
    <property type="project" value="InterPro"/>
</dbReference>
<dbReference type="InterPro" id="IPR001789">
    <property type="entry name" value="Sig_transdc_resp-reg_receiver"/>
</dbReference>
<dbReference type="Pfam" id="PF12833">
    <property type="entry name" value="HTH_18"/>
    <property type="match status" value="1"/>
</dbReference>
<dbReference type="InterPro" id="IPR018062">
    <property type="entry name" value="HTH_AraC-typ_CS"/>
</dbReference>
<dbReference type="SMART" id="SM00342">
    <property type="entry name" value="HTH_ARAC"/>
    <property type="match status" value="1"/>
</dbReference>
<sequence length="539" mass="61382">MTETTLKLVVIDDIRSVVDMITKKIPWQNYGIEIAGSATNGEEGLALVEALKPELVLTDVRMPKMDGLEMTRRIAELAPGCKVVILSAYTDFEYAQKALQYGAVDYVKKPFAIGDLVNVIQKARELWLGEQSERDKLRTMEQAVKESLPALRQQYLSLLINHPTDIQDTRQWWGFLELAPLGPPFAVMVIQIDQLTDRYGSQGVRELELARFALQNIVEETLQAHAKAIVFREAFNRYVCLVEIGSLTIPLLDLADHCCANIASYTKFTISVGIGEETPEWRGLPRSYQQALSALSYHFYTGGNGAFRYSPPDNQGEMWMYSAESEQEFLFAFRSGNLAKCTAWLQAVFAEMGAAHTLPAPSDVEHLFRGLALRMFRIMLEKFSRPALEAFERRMDASRLAGSMELTDYRSWLIALCEAGCGLMERERSSESQRIIYRSMDYIKSNLHLDLTLELCARAVNLSWGYYSNLFKKVTGTTFQQYVTQLRIERAKELLLADYQVQEIAQQLGYEHRRYFSEVFKKQTGLTPTEFKESFLGKP</sequence>
<evidence type="ECO:0000256" key="6">
    <source>
        <dbReference type="ARBA" id="ARBA00023125"/>
    </source>
</evidence>
<keyword evidence="6" id="KW-0238">DNA-binding</keyword>
<dbReference type="PANTHER" id="PTHR42713">
    <property type="entry name" value="HISTIDINE KINASE-RELATED"/>
    <property type="match status" value="1"/>
</dbReference>
<dbReference type="RefSeq" id="WP_183601369.1">
    <property type="nucleotide sequence ID" value="NZ_JACHXK010000007.1"/>
</dbReference>
<dbReference type="InterPro" id="IPR041522">
    <property type="entry name" value="CdaR_GGDEF"/>
</dbReference>
<dbReference type="Gene3D" id="3.40.50.2300">
    <property type="match status" value="1"/>
</dbReference>
<comment type="caution">
    <text evidence="11">The sequence shown here is derived from an EMBL/GenBank/DDBJ whole genome shotgun (WGS) entry which is preliminary data.</text>
</comment>
<accession>A0A7W5AZ89</accession>
<organism evidence="11 12">
    <name type="scientific">Paenibacillus phyllosphaerae</name>
    <dbReference type="NCBI Taxonomy" id="274593"/>
    <lineage>
        <taxon>Bacteria</taxon>
        <taxon>Bacillati</taxon>
        <taxon>Bacillota</taxon>
        <taxon>Bacilli</taxon>
        <taxon>Bacillales</taxon>
        <taxon>Paenibacillaceae</taxon>
        <taxon>Paenibacillus</taxon>
    </lineage>
</organism>
<dbReference type="AlphaFoldDB" id="A0A7W5AZ89"/>
<dbReference type="Pfam" id="PF17853">
    <property type="entry name" value="GGDEF_2"/>
    <property type="match status" value="1"/>
</dbReference>
<dbReference type="InterPro" id="IPR018060">
    <property type="entry name" value="HTH_AraC"/>
</dbReference>
<dbReference type="Gene3D" id="1.10.10.60">
    <property type="entry name" value="Homeodomain-like"/>
    <property type="match status" value="2"/>
</dbReference>
<dbReference type="InterPro" id="IPR011006">
    <property type="entry name" value="CheY-like_superfamily"/>
</dbReference>
<dbReference type="CDD" id="cd17536">
    <property type="entry name" value="REC_YesN-like"/>
    <property type="match status" value="1"/>
</dbReference>
<dbReference type="SUPFAM" id="SSF46689">
    <property type="entry name" value="Homeodomain-like"/>
    <property type="match status" value="2"/>
</dbReference>
<dbReference type="GO" id="GO:0003700">
    <property type="term" value="F:DNA-binding transcription factor activity"/>
    <property type="evidence" value="ECO:0007669"/>
    <property type="project" value="InterPro"/>
</dbReference>
<protein>
    <submittedName>
        <fullName evidence="11">Two-component system response regulator YesN</fullName>
    </submittedName>
</protein>
<keyword evidence="12" id="KW-1185">Reference proteome</keyword>
<dbReference type="Proteomes" id="UP000570361">
    <property type="component" value="Unassembled WGS sequence"/>
</dbReference>
<keyword evidence="5" id="KW-0805">Transcription regulation</keyword>
<evidence type="ECO:0000256" key="1">
    <source>
        <dbReference type="ARBA" id="ARBA00004496"/>
    </source>
</evidence>
<dbReference type="SUPFAM" id="SSF52172">
    <property type="entry name" value="CheY-like"/>
    <property type="match status" value="1"/>
</dbReference>
<dbReference type="InterPro" id="IPR051552">
    <property type="entry name" value="HptR"/>
</dbReference>
<feature type="domain" description="HTH araC/xylS-type" evidence="9">
    <location>
        <begin position="437"/>
        <end position="534"/>
    </location>
</feature>
<evidence type="ECO:0000256" key="3">
    <source>
        <dbReference type="ARBA" id="ARBA00022553"/>
    </source>
</evidence>
<feature type="modified residue" description="4-aspartylphosphate" evidence="8">
    <location>
        <position position="59"/>
    </location>
</feature>
<evidence type="ECO:0000256" key="7">
    <source>
        <dbReference type="ARBA" id="ARBA00023163"/>
    </source>
</evidence>